<dbReference type="AlphaFoldDB" id="A0AAD7S2B8"/>
<dbReference type="GO" id="GO:0006357">
    <property type="term" value="P:regulation of transcription by RNA polymerase II"/>
    <property type="evidence" value="ECO:0007669"/>
    <property type="project" value="TreeGrafter"/>
</dbReference>
<keyword evidence="4" id="KW-0472">Membrane</keyword>
<dbReference type="Proteomes" id="UP001221898">
    <property type="component" value="Unassembled WGS sequence"/>
</dbReference>
<gene>
    <name evidence="5" type="ORF">AAFF_G00043960</name>
</gene>
<dbReference type="PANTHER" id="PTHR23251:SF0">
    <property type="entry name" value="PROTEIN LYRIC"/>
    <property type="match status" value="1"/>
</dbReference>
<keyword evidence="2" id="KW-0539">Nucleus</keyword>
<feature type="compositionally biased region" description="Basic residues" evidence="3">
    <location>
        <begin position="533"/>
        <end position="543"/>
    </location>
</feature>
<dbReference type="GO" id="GO:0003712">
    <property type="term" value="F:transcription coregulator activity"/>
    <property type="evidence" value="ECO:0007669"/>
    <property type="project" value="TreeGrafter"/>
</dbReference>
<feature type="compositionally biased region" description="Gly residues" evidence="3">
    <location>
        <begin position="445"/>
        <end position="456"/>
    </location>
</feature>
<dbReference type="GO" id="GO:0043066">
    <property type="term" value="P:negative regulation of apoptotic process"/>
    <property type="evidence" value="ECO:0007669"/>
    <property type="project" value="InterPro"/>
</dbReference>
<feature type="region of interest" description="Disordered" evidence="3">
    <location>
        <begin position="277"/>
        <end position="543"/>
    </location>
</feature>
<keyword evidence="4" id="KW-0812">Transmembrane</keyword>
<dbReference type="Pfam" id="PF15686">
    <property type="entry name" value="LYRIC"/>
    <property type="match status" value="1"/>
</dbReference>
<feature type="compositionally biased region" description="Basic and acidic residues" evidence="3">
    <location>
        <begin position="398"/>
        <end position="407"/>
    </location>
</feature>
<evidence type="ECO:0000313" key="5">
    <source>
        <dbReference type="EMBL" id="KAJ8394593.1"/>
    </source>
</evidence>
<keyword evidence="6" id="KW-1185">Reference proteome</keyword>
<evidence type="ECO:0000313" key="6">
    <source>
        <dbReference type="Proteomes" id="UP001221898"/>
    </source>
</evidence>
<evidence type="ECO:0000256" key="3">
    <source>
        <dbReference type="SAM" id="MobiDB-lite"/>
    </source>
</evidence>
<dbReference type="GO" id="GO:0043123">
    <property type="term" value="P:positive regulation of canonical NF-kappaB signal transduction"/>
    <property type="evidence" value="ECO:0007669"/>
    <property type="project" value="InterPro"/>
</dbReference>
<feature type="compositionally biased region" description="Low complexity" evidence="3">
    <location>
        <begin position="471"/>
        <end position="489"/>
    </location>
</feature>
<feature type="transmembrane region" description="Helical" evidence="4">
    <location>
        <begin position="49"/>
        <end position="69"/>
    </location>
</feature>
<dbReference type="EMBL" id="JAINUG010000124">
    <property type="protein sequence ID" value="KAJ8394593.1"/>
    <property type="molecule type" value="Genomic_DNA"/>
</dbReference>
<sequence length="543" mass="58350">MASSWQDLATQQAELLSSRLRELLSIGLGLLRSELGVDLGLEPDLYPTWMILATAFLGLLVIAVLWAAACGGRVGGRKRSVRTTEEEINDENTKASVSKAVKPDEQKKKNRKKPGEKKPQPNGRTVLDLEEEDAKVTEENLKPLSAEAKTEKVKKNKKKPKAEVKPTKNVSSDGKEHDEGNWETKISNRERRQQRRKDKLTGDESESPEGGNPPACAPLEPPKPTGAAPAGQRKSKEALRTKAGKGDAVISQVSASWSEAPAQNGAGWTDMAMKLPAQMAGSSDAESWSAAPVVAGHRSANPPTWGQEMEGSWSGADGRVKTDLSPVSSFTPRGLNPTAGEQQPISDMQWDSPPQVDDEWSGLNGVPADPGSDWNAPSVLWGNYEEPQPDPPTPPERPAAEAKERPRGCVWVLRGLRTRGKPAGEEEEEEKEEEAGRGDGRCAPGVGGAREGGFGCGEESSPPVQEKAPSAQAGAPTAEARAERPAGAAESTSQKPPTQVPQRPAEPESTAKQNSTPASSQKKSEENWESPKRVKKKKARRET</sequence>
<accession>A0AAD7S2B8</accession>
<reference evidence="5" key="1">
    <citation type="journal article" date="2023" name="Science">
        <title>Genome structures resolve the early diversification of teleost fishes.</title>
        <authorList>
            <person name="Parey E."/>
            <person name="Louis A."/>
            <person name="Montfort J."/>
            <person name="Bouchez O."/>
            <person name="Roques C."/>
            <person name="Iampietro C."/>
            <person name="Lluch J."/>
            <person name="Castinel A."/>
            <person name="Donnadieu C."/>
            <person name="Desvignes T."/>
            <person name="Floi Bucao C."/>
            <person name="Jouanno E."/>
            <person name="Wen M."/>
            <person name="Mejri S."/>
            <person name="Dirks R."/>
            <person name="Jansen H."/>
            <person name="Henkel C."/>
            <person name="Chen W.J."/>
            <person name="Zahm M."/>
            <person name="Cabau C."/>
            <person name="Klopp C."/>
            <person name="Thompson A.W."/>
            <person name="Robinson-Rechavi M."/>
            <person name="Braasch I."/>
            <person name="Lecointre G."/>
            <person name="Bobe J."/>
            <person name="Postlethwait J.H."/>
            <person name="Berthelot C."/>
            <person name="Roest Crollius H."/>
            <person name="Guiguen Y."/>
        </authorList>
    </citation>
    <scope>NUCLEOTIDE SEQUENCE</scope>
    <source>
        <strain evidence="5">NC1722</strain>
    </source>
</reference>
<feature type="compositionally biased region" description="Pro residues" evidence="3">
    <location>
        <begin position="215"/>
        <end position="224"/>
    </location>
</feature>
<name>A0AAD7S2B8_9TELE</name>
<dbReference type="InterPro" id="IPR052305">
    <property type="entry name" value="TransReg_TumorExp"/>
</dbReference>
<dbReference type="InterPro" id="IPR031402">
    <property type="entry name" value="LYRIC"/>
</dbReference>
<dbReference type="GO" id="GO:0045766">
    <property type="term" value="P:positive regulation of angiogenesis"/>
    <property type="evidence" value="ECO:0007669"/>
    <property type="project" value="InterPro"/>
</dbReference>
<evidence type="ECO:0000256" key="1">
    <source>
        <dbReference type="ARBA" id="ARBA00004123"/>
    </source>
</evidence>
<evidence type="ECO:0000256" key="2">
    <source>
        <dbReference type="ARBA" id="ARBA00023242"/>
    </source>
</evidence>
<organism evidence="5 6">
    <name type="scientific">Aldrovandia affinis</name>
    <dbReference type="NCBI Taxonomy" id="143900"/>
    <lineage>
        <taxon>Eukaryota</taxon>
        <taxon>Metazoa</taxon>
        <taxon>Chordata</taxon>
        <taxon>Craniata</taxon>
        <taxon>Vertebrata</taxon>
        <taxon>Euteleostomi</taxon>
        <taxon>Actinopterygii</taxon>
        <taxon>Neopterygii</taxon>
        <taxon>Teleostei</taxon>
        <taxon>Notacanthiformes</taxon>
        <taxon>Halosauridae</taxon>
        <taxon>Aldrovandia</taxon>
    </lineage>
</organism>
<evidence type="ECO:0008006" key="7">
    <source>
        <dbReference type="Google" id="ProtNLM"/>
    </source>
</evidence>
<feature type="compositionally biased region" description="Polar residues" evidence="3">
    <location>
        <begin position="510"/>
        <end position="521"/>
    </location>
</feature>
<comment type="caution">
    <text evidence="5">The sequence shown here is derived from an EMBL/GenBank/DDBJ whole genome shotgun (WGS) entry which is preliminary data.</text>
</comment>
<dbReference type="PANTHER" id="PTHR23251">
    <property type="entry name" value="LYSINE-RICH CEACAM1 CO-ISOLATED PROTEIN LYRIC PROTEIN"/>
    <property type="match status" value="1"/>
</dbReference>
<protein>
    <recommendedName>
        <fullName evidence="7">Protein LYRIC</fullName>
    </recommendedName>
</protein>
<comment type="subcellular location">
    <subcellularLocation>
        <location evidence="1">Nucleus</location>
    </subcellularLocation>
</comment>
<proteinExistence type="predicted"/>
<evidence type="ECO:0000256" key="4">
    <source>
        <dbReference type="SAM" id="Phobius"/>
    </source>
</evidence>
<feature type="compositionally biased region" description="Basic and acidic residues" evidence="3">
    <location>
        <begin position="522"/>
        <end position="532"/>
    </location>
</feature>
<feature type="region of interest" description="Disordered" evidence="3">
    <location>
        <begin position="76"/>
        <end position="262"/>
    </location>
</feature>
<dbReference type="GO" id="GO:0005634">
    <property type="term" value="C:nucleus"/>
    <property type="evidence" value="ECO:0007669"/>
    <property type="project" value="UniProtKB-SubCell"/>
</dbReference>
<keyword evidence="4" id="KW-1133">Transmembrane helix</keyword>
<feature type="compositionally biased region" description="Basic and acidic residues" evidence="3">
    <location>
        <begin position="173"/>
        <end position="191"/>
    </location>
</feature>
<feature type="compositionally biased region" description="Polar residues" evidence="3">
    <location>
        <begin position="490"/>
        <end position="501"/>
    </location>
</feature>